<dbReference type="OrthoDB" id="1751090at2759"/>
<dbReference type="EMBL" id="JAAMPC010000001">
    <property type="protein sequence ID" value="KAG2330950.1"/>
    <property type="molecule type" value="Genomic_DNA"/>
</dbReference>
<keyword evidence="2" id="KW-1185">Reference proteome</keyword>
<comment type="caution">
    <text evidence="1">The sequence shown here is derived from an EMBL/GenBank/DDBJ whole genome shotgun (WGS) entry which is preliminary data.</text>
</comment>
<evidence type="ECO:0000313" key="1">
    <source>
        <dbReference type="EMBL" id="KAG2330950.1"/>
    </source>
</evidence>
<accession>A0A8X7WKK9</accession>
<dbReference type="AlphaFoldDB" id="A0A8X7WKK9"/>
<sequence length="136" mass="14988">MGSNDGKNEESGLNLEKEREEDKLHGFLKALDESLYGSVKSNLLSRESLPSLDDAYGALLQDEDSKHTSRVLNGTAEMMAYEASTSTNSGAARSYPSREERANLHYFSCGKRDILLRVVFGQLDILSGGRINLKAE</sequence>
<dbReference type="PANTHER" id="PTHR34222:SF79">
    <property type="entry name" value="RETROVIRUS-RELATED POL POLYPROTEIN FROM TRANSPOSON TNT 1-94"/>
    <property type="match status" value="1"/>
</dbReference>
<gene>
    <name evidence="1" type="ORF">Bca52824_002130</name>
</gene>
<proteinExistence type="predicted"/>
<organism evidence="1 2">
    <name type="scientific">Brassica carinata</name>
    <name type="common">Ethiopian mustard</name>
    <name type="synonym">Abyssinian cabbage</name>
    <dbReference type="NCBI Taxonomy" id="52824"/>
    <lineage>
        <taxon>Eukaryota</taxon>
        <taxon>Viridiplantae</taxon>
        <taxon>Streptophyta</taxon>
        <taxon>Embryophyta</taxon>
        <taxon>Tracheophyta</taxon>
        <taxon>Spermatophyta</taxon>
        <taxon>Magnoliopsida</taxon>
        <taxon>eudicotyledons</taxon>
        <taxon>Gunneridae</taxon>
        <taxon>Pentapetalae</taxon>
        <taxon>rosids</taxon>
        <taxon>malvids</taxon>
        <taxon>Brassicales</taxon>
        <taxon>Brassicaceae</taxon>
        <taxon>Brassiceae</taxon>
        <taxon>Brassica</taxon>
    </lineage>
</organism>
<dbReference type="Proteomes" id="UP000886595">
    <property type="component" value="Unassembled WGS sequence"/>
</dbReference>
<dbReference type="PANTHER" id="PTHR34222">
    <property type="entry name" value="GAG_PRE-INTEGRS DOMAIN-CONTAINING PROTEIN"/>
    <property type="match status" value="1"/>
</dbReference>
<evidence type="ECO:0000313" key="2">
    <source>
        <dbReference type="Proteomes" id="UP000886595"/>
    </source>
</evidence>
<name>A0A8X7WKK9_BRACI</name>
<reference evidence="1 2" key="1">
    <citation type="submission" date="2020-02" db="EMBL/GenBank/DDBJ databases">
        <authorList>
            <person name="Ma Q."/>
            <person name="Huang Y."/>
            <person name="Song X."/>
            <person name="Pei D."/>
        </authorList>
    </citation>
    <scope>NUCLEOTIDE SEQUENCE [LARGE SCALE GENOMIC DNA]</scope>
    <source>
        <strain evidence="1">Sxm20200214</strain>
        <tissue evidence="1">Leaf</tissue>
    </source>
</reference>
<protein>
    <submittedName>
        <fullName evidence="1">Uncharacterized protein</fullName>
    </submittedName>
</protein>